<evidence type="ECO:0000313" key="2">
    <source>
        <dbReference type="EMBL" id="MBB5040078.1"/>
    </source>
</evidence>
<sequence>MLVTAALLFLCFLWVMLCMRFYTLISKENVIQRRLIAIGAGLGAGLIYVLGSMIVTLLRTPSSSELQRQVQQVEDVRVQRR</sequence>
<accession>A0A7W7YPQ4</accession>
<evidence type="ECO:0000313" key="3">
    <source>
        <dbReference type="Proteomes" id="UP000534294"/>
    </source>
</evidence>
<protein>
    <submittedName>
        <fullName evidence="2">Uncharacterized protein</fullName>
    </submittedName>
</protein>
<name>A0A7W7YPQ4_9BACT</name>
<gene>
    <name evidence="2" type="ORF">HNQ64_004357</name>
</gene>
<evidence type="ECO:0000256" key="1">
    <source>
        <dbReference type="SAM" id="Phobius"/>
    </source>
</evidence>
<keyword evidence="3" id="KW-1185">Reference proteome</keyword>
<proteinExistence type="predicted"/>
<keyword evidence="1" id="KW-1133">Transmembrane helix</keyword>
<reference evidence="2 3" key="1">
    <citation type="submission" date="2020-08" db="EMBL/GenBank/DDBJ databases">
        <title>Genomic Encyclopedia of Type Strains, Phase IV (KMG-IV): sequencing the most valuable type-strain genomes for metagenomic binning, comparative biology and taxonomic classification.</title>
        <authorList>
            <person name="Goeker M."/>
        </authorList>
    </citation>
    <scope>NUCLEOTIDE SEQUENCE [LARGE SCALE GENOMIC DNA]</scope>
    <source>
        <strain evidence="2 3">DSM 12251</strain>
    </source>
</reference>
<dbReference type="EMBL" id="JACHIF010000011">
    <property type="protein sequence ID" value="MBB5040078.1"/>
    <property type="molecule type" value="Genomic_DNA"/>
</dbReference>
<keyword evidence="1" id="KW-0812">Transmembrane</keyword>
<dbReference type="AlphaFoldDB" id="A0A7W7YPQ4"/>
<keyword evidence="1" id="KW-0472">Membrane</keyword>
<dbReference type="Proteomes" id="UP000534294">
    <property type="component" value="Unassembled WGS sequence"/>
</dbReference>
<dbReference type="RefSeq" id="WP_184212473.1">
    <property type="nucleotide sequence ID" value="NZ_JACHIF010000011.1"/>
</dbReference>
<feature type="transmembrane region" description="Helical" evidence="1">
    <location>
        <begin position="35"/>
        <end position="58"/>
    </location>
</feature>
<feature type="transmembrane region" description="Helical" evidence="1">
    <location>
        <begin position="6"/>
        <end position="23"/>
    </location>
</feature>
<comment type="caution">
    <text evidence="2">The sequence shown here is derived from an EMBL/GenBank/DDBJ whole genome shotgun (WGS) entry which is preliminary data.</text>
</comment>
<organism evidence="2 3">
    <name type="scientific">Prosthecobacter dejongeii</name>
    <dbReference type="NCBI Taxonomy" id="48465"/>
    <lineage>
        <taxon>Bacteria</taxon>
        <taxon>Pseudomonadati</taxon>
        <taxon>Verrucomicrobiota</taxon>
        <taxon>Verrucomicrobiia</taxon>
        <taxon>Verrucomicrobiales</taxon>
        <taxon>Verrucomicrobiaceae</taxon>
        <taxon>Prosthecobacter</taxon>
    </lineage>
</organism>